<dbReference type="RefSeq" id="WP_051766435.1">
    <property type="nucleotide sequence ID" value="NZ_CP034550.1"/>
</dbReference>
<name>A0A5Q0GXD8_SACSY</name>
<feature type="domain" description="SCP" evidence="1">
    <location>
        <begin position="18"/>
        <end position="131"/>
    </location>
</feature>
<dbReference type="Pfam" id="PF00188">
    <property type="entry name" value="CAP"/>
    <property type="match status" value="1"/>
</dbReference>
<dbReference type="OrthoDB" id="8611574at2"/>
<evidence type="ECO:0000259" key="1">
    <source>
        <dbReference type="Pfam" id="PF00188"/>
    </source>
</evidence>
<dbReference type="InterPro" id="IPR014044">
    <property type="entry name" value="CAP_dom"/>
</dbReference>
<dbReference type="CDD" id="cd05379">
    <property type="entry name" value="CAP_bacterial"/>
    <property type="match status" value="1"/>
</dbReference>
<dbReference type="Proteomes" id="UP000325787">
    <property type="component" value="Chromosome"/>
</dbReference>
<proteinExistence type="predicted"/>
<evidence type="ECO:0000313" key="3">
    <source>
        <dbReference type="Proteomes" id="UP000325787"/>
    </source>
</evidence>
<accession>A0A5Q0GXD8</accession>
<dbReference type="SUPFAM" id="SSF55797">
    <property type="entry name" value="PR-1-like"/>
    <property type="match status" value="1"/>
</dbReference>
<dbReference type="PANTHER" id="PTHR31157:SF1">
    <property type="entry name" value="SCP DOMAIN-CONTAINING PROTEIN"/>
    <property type="match status" value="1"/>
</dbReference>
<dbReference type="Gene3D" id="3.40.33.10">
    <property type="entry name" value="CAP"/>
    <property type="match status" value="1"/>
</dbReference>
<dbReference type="EMBL" id="CP034550">
    <property type="protein sequence ID" value="QFZ18601.1"/>
    <property type="molecule type" value="Genomic_DNA"/>
</dbReference>
<protein>
    <submittedName>
        <fullName evidence="2">CAP domain-containing protein</fullName>
    </submittedName>
</protein>
<dbReference type="InterPro" id="IPR035940">
    <property type="entry name" value="CAP_sf"/>
</dbReference>
<sequence length="142" mass="15971">MASLREPARKALEDRVVSLVNVERSRRRLSKLVVDERLRCSSRRHSGDMARVRLLAHKLPDGPDPFERMLAEGYGQPGGENVAFGQESAVQVVEAWMRSTPHRANVLRPDFTRIGVGLVLTADGHWWTQNFGFEPDPGAVDR</sequence>
<keyword evidence="3" id="KW-1185">Reference proteome</keyword>
<reference evidence="3" key="1">
    <citation type="journal article" date="2021" name="Curr. Microbiol.">
        <title>Complete genome of nocamycin-producing strain Saccharothrix syringae NRRL B-16468 reveals the biosynthetic potential for secondary metabolites.</title>
        <authorList>
            <person name="Mo X."/>
            <person name="Yang S."/>
        </authorList>
    </citation>
    <scope>NUCLEOTIDE SEQUENCE [LARGE SCALE GENOMIC DNA]</scope>
    <source>
        <strain evidence="3">ATCC 51364 / DSM 43886 / JCM 6844 / KCTC 9398 / NBRC 14523 / NRRL B-16468 / INA 2240</strain>
    </source>
</reference>
<dbReference type="KEGG" id="ssyi:EKG83_15040"/>
<organism evidence="2 3">
    <name type="scientific">Saccharothrix syringae</name>
    <name type="common">Nocardiopsis syringae</name>
    <dbReference type="NCBI Taxonomy" id="103733"/>
    <lineage>
        <taxon>Bacteria</taxon>
        <taxon>Bacillati</taxon>
        <taxon>Actinomycetota</taxon>
        <taxon>Actinomycetes</taxon>
        <taxon>Pseudonocardiales</taxon>
        <taxon>Pseudonocardiaceae</taxon>
        <taxon>Saccharothrix</taxon>
    </lineage>
</organism>
<evidence type="ECO:0000313" key="2">
    <source>
        <dbReference type="EMBL" id="QFZ18601.1"/>
    </source>
</evidence>
<dbReference type="AlphaFoldDB" id="A0A5Q0GXD8"/>
<gene>
    <name evidence="2" type="ORF">EKG83_15040</name>
</gene>
<dbReference type="PANTHER" id="PTHR31157">
    <property type="entry name" value="SCP DOMAIN-CONTAINING PROTEIN"/>
    <property type="match status" value="1"/>
</dbReference>